<dbReference type="OrthoDB" id="3642855at2759"/>
<evidence type="ECO:0000313" key="3">
    <source>
        <dbReference type="Proteomes" id="UP000799770"/>
    </source>
</evidence>
<evidence type="ECO:0000313" key="2">
    <source>
        <dbReference type="EMBL" id="KAF2108117.1"/>
    </source>
</evidence>
<gene>
    <name evidence="2" type="ORF">BDV96DRAFT_653011</name>
</gene>
<sequence>MSSVFGKRASEDSLAGPGPRRRPPWAPTGPKLTHDDIWATISSLDDISAIAARKAQEAKLRREAKRVTNFDSHVRQVESWCSTEVVDRRLSNIPFYRFEKILARVEKIREQACSPNTNFGTRVSAMKALCEIAESICRHAHGHVGCNIGGIFKNHGEIEAAMISVLACVSREMRLQLGQSRYEDGIHVLPRFRALAAIGHQEGLFDPMPEVICLLYDDQATINAEGRVITYQTRAVGGPTAIKEERYNVEHLRAAVKHEHIRQDQSIAKQEACVIKMEEPNVVQQSRAPASLLSRHEHIAQGEIVVKQEPVIIKKEESDDGNH</sequence>
<feature type="region of interest" description="Disordered" evidence="1">
    <location>
        <begin position="1"/>
        <end position="31"/>
    </location>
</feature>
<dbReference type="EMBL" id="ML977349">
    <property type="protein sequence ID" value="KAF2108117.1"/>
    <property type="molecule type" value="Genomic_DNA"/>
</dbReference>
<evidence type="ECO:0000256" key="1">
    <source>
        <dbReference type="SAM" id="MobiDB-lite"/>
    </source>
</evidence>
<organism evidence="2 3">
    <name type="scientific">Lophiotrema nucula</name>
    <dbReference type="NCBI Taxonomy" id="690887"/>
    <lineage>
        <taxon>Eukaryota</taxon>
        <taxon>Fungi</taxon>
        <taxon>Dikarya</taxon>
        <taxon>Ascomycota</taxon>
        <taxon>Pezizomycotina</taxon>
        <taxon>Dothideomycetes</taxon>
        <taxon>Pleosporomycetidae</taxon>
        <taxon>Pleosporales</taxon>
        <taxon>Lophiotremataceae</taxon>
        <taxon>Lophiotrema</taxon>
    </lineage>
</organism>
<protein>
    <submittedName>
        <fullName evidence="2">Uncharacterized protein</fullName>
    </submittedName>
</protein>
<keyword evidence="3" id="KW-1185">Reference proteome</keyword>
<proteinExistence type="predicted"/>
<dbReference type="Proteomes" id="UP000799770">
    <property type="component" value="Unassembled WGS sequence"/>
</dbReference>
<accession>A0A6A5YNZ3</accession>
<dbReference type="AlphaFoldDB" id="A0A6A5YNZ3"/>
<name>A0A6A5YNZ3_9PLEO</name>
<reference evidence="2" key="1">
    <citation type="journal article" date="2020" name="Stud. Mycol.">
        <title>101 Dothideomycetes genomes: a test case for predicting lifestyles and emergence of pathogens.</title>
        <authorList>
            <person name="Haridas S."/>
            <person name="Albert R."/>
            <person name="Binder M."/>
            <person name="Bloem J."/>
            <person name="Labutti K."/>
            <person name="Salamov A."/>
            <person name="Andreopoulos B."/>
            <person name="Baker S."/>
            <person name="Barry K."/>
            <person name="Bills G."/>
            <person name="Bluhm B."/>
            <person name="Cannon C."/>
            <person name="Castanera R."/>
            <person name="Culley D."/>
            <person name="Daum C."/>
            <person name="Ezra D."/>
            <person name="Gonzalez J."/>
            <person name="Henrissat B."/>
            <person name="Kuo A."/>
            <person name="Liang C."/>
            <person name="Lipzen A."/>
            <person name="Lutzoni F."/>
            <person name="Magnuson J."/>
            <person name="Mondo S."/>
            <person name="Nolan M."/>
            <person name="Ohm R."/>
            <person name="Pangilinan J."/>
            <person name="Park H.-J."/>
            <person name="Ramirez L."/>
            <person name="Alfaro M."/>
            <person name="Sun H."/>
            <person name="Tritt A."/>
            <person name="Yoshinaga Y."/>
            <person name="Zwiers L.-H."/>
            <person name="Turgeon B."/>
            <person name="Goodwin S."/>
            <person name="Spatafora J."/>
            <person name="Crous P."/>
            <person name="Grigoriev I."/>
        </authorList>
    </citation>
    <scope>NUCLEOTIDE SEQUENCE</scope>
    <source>
        <strain evidence="2">CBS 627.86</strain>
    </source>
</reference>